<evidence type="ECO:0000313" key="1">
    <source>
        <dbReference type="EMBL" id="KAJ8644374.1"/>
    </source>
</evidence>
<name>A0ACC2MFH1_PERAE</name>
<dbReference type="EMBL" id="CM056810">
    <property type="protein sequence ID" value="KAJ8644374.1"/>
    <property type="molecule type" value="Genomic_DNA"/>
</dbReference>
<accession>A0ACC2MFH1</accession>
<sequence length="92" mass="10187">MEQGGGDRAGGEERKWCGVCAECRERGRCTWLRGRGRGAVEDGGACWCGGGGVRGGEGLLRLWGERADVREREKDGDGGLAQRMMRWRMEER</sequence>
<keyword evidence="2" id="KW-1185">Reference proteome</keyword>
<proteinExistence type="predicted"/>
<evidence type="ECO:0000313" key="2">
    <source>
        <dbReference type="Proteomes" id="UP001234297"/>
    </source>
</evidence>
<dbReference type="Proteomes" id="UP001234297">
    <property type="component" value="Chromosome 2"/>
</dbReference>
<protein>
    <submittedName>
        <fullName evidence="1">Uncharacterized protein</fullName>
    </submittedName>
</protein>
<comment type="caution">
    <text evidence="1">The sequence shown here is derived from an EMBL/GenBank/DDBJ whole genome shotgun (WGS) entry which is preliminary data.</text>
</comment>
<organism evidence="1 2">
    <name type="scientific">Persea americana</name>
    <name type="common">Avocado</name>
    <dbReference type="NCBI Taxonomy" id="3435"/>
    <lineage>
        <taxon>Eukaryota</taxon>
        <taxon>Viridiplantae</taxon>
        <taxon>Streptophyta</taxon>
        <taxon>Embryophyta</taxon>
        <taxon>Tracheophyta</taxon>
        <taxon>Spermatophyta</taxon>
        <taxon>Magnoliopsida</taxon>
        <taxon>Magnoliidae</taxon>
        <taxon>Laurales</taxon>
        <taxon>Lauraceae</taxon>
        <taxon>Persea</taxon>
    </lineage>
</organism>
<gene>
    <name evidence="1" type="ORF">MRB53_006122</name>
</gene>
<reference evidence="1 2" key="1">
    <citation type="journal article" date="2022" name="Hortic Res">
        <title>A haplotype resolved chromosomal level avocado genome allows analysis of novel avocado genes.</title>
        <authorList>
            <person name="Nath O."/>
            <person name="Fletcher S.J."/>
            <person name="Hayward A."/>
            <person name="Shaw L.M."/>
            <person name="Masouleh A.K."/>
            <person name="Furtado A."/>
            <person name="Henry R.J."/>
            <person name="Mitter N."/>
        </authorList>
    </citation>
    <scope>NUCLEOTIDE SEQUENCE [LARGE SCALE GENOMIC DNA]</scope>
    <source>
        <strain evidence="2">cv. Hass</strain>
    </source>
</reference>